<keyword evidence="3" id="KW-1185">Reference proteome</keyword>
<dbReference type="EMBL" id="OZ019900">
    <property type="protein sequence ID" value="CAK9234151.1"/>
    <property type="molecule type" value="Genomic_DNA"/>
</dbReference>
<organism evidence="2 3">
    <name type="scientific">Sphagnum troendelagicum</name>
    <dbReference type="NCBI Taxonomy" id="128251"/>
    <lineage>
        <taxon>Eukaryota</taxon>
        <taxon>Viridiplantae</taxon>
        <taxon>Streptophyta</taxon>
        <taxon>Embryophyta</taxon>
        <taxon>Bryophyta</taxon>
        <taxon>Sphagnophytina</taxon>
        <taxon>Sphagnopsida</taxon>
        <taxon>Sphagnales</taxon>
        <taxon>Sphagnaceae</taxon>
        <taxon>Sphagnum</taxon>
    </lineage>
</organism>
<dbReference type="Gene3D" id="2.40.70.10">
    <property type="entry name" value="Acid Proteases"/>
    <property type="match status" value="1"/>
</dbReference>
<dbReference type="InterPro" id="IPR019103">
    <property type="entry name" value="Peptidase_aspartic_DDI1-type"/>
</dbReference>
<evidence type="ECO:0000259" key="1">
    <source>
        <dbReference type="Pfam" id="PF09668"/>
    </source>
</evidence>
<accession>A0ABP0V1Z4</accession>
<name>A0ABP0V1Z4_9BRYO</name>
<proteinExistence type="predicted"/>
<reference evidence="2" key="1">
    <citation type="submission" date="2024-02" db="EMBL/GenBank/DDBJ databases">
        <authorList>
            <consortium name="ELIXIR-Norway"/>
            <consortium name="Elixir Norway"/>
        </authorList>
    </citation>
    <scope>NUCLEOTIDE SEQUENCE</scope>
</reference>
<gene>
    <name evidence="2" type="ORF">CSSPTR1EN2_LOCUS22064</name>
</gene>
<dbReference type="Pfam" id="PF09668">
    <property type="entry name" value="Asp_protease"/>
    <property type="match status" value="1"/>
</dbReference>
<protein>
    <recommendedName>
        <fullName evidence="1">Aspartic peptidase DDI1-type domain-containing protein</fullName>
    </recommendedName>
</protein>
<dbReference type="SUPFAM" id="SSF50630">
    <property type="entry name" value="Acid proteases"/>
    <property type="match status" value="1"/>
</dbReference>
<dbReference type="InterPro" id="IPR021109">
    <property type="entry name" value="Peptidase_aspartic_dom_sf"/>
</dbReference>
<evidence type="ECO:0000313" key="3">
    <source>
        <dbReference type="Proteomes" id="UP001497512"/>
    </source>
</evidence>
<evidence type="ECO:0000313" key="2">
    <source>
        <dbReference type="EMBL" id="CAK9234151.1"/>
    </source>
</evidence>
<dbReference type="Proteomes" id="UP001497512">
    <property type="component" value="Chromosome 8"/>
</dbReference>
<feature type="domain" description="Aspartic peptidase DDI1-type" evidence="1">
    <location>
        <begin position="59"/>
        <end position="113"/>
    </location>
</feature>
<sequence>MLDDEEAMLQQLNRLWGDEKVFSYTRVPRRRVPVKVAPAAAVVREMGKMHLMTGSEVYKTASGVVTQALGRIEEISVGVGGVHCTMTFMVVDTDSYDMLLGLDFLMKIGAIVDVERGLIQVRKGPGDNVEVLPLTMVNQLQNVNSGTLEHEAAGNDGSASLKALDVTLGEMLLNKSTEGQQVKLLEFESDTKTDSDSKEELQSVEAMDEESELADLGLEELVLKEGPQQILQLTLQDQTDGFMREEISDSDDYADWIQWVSDAEDGKRIGGGSALCTEPPVLLQMHRVDME</sequence>